<dbReference type="Gene3D" id="3.40.50.1820">
    <property type="entry name" value="alpha/beta hydrolase"/>
    <property type="match status" value="1"/>
</dbReference>
<organism evidence="7 8">
    <name type="scientific">Agrilus planipennis</name>
    <name type="common">Emerald ash borer</name>
    <name type="synonym">Agrilus marcopoli</name>
    <dbReference type="NCBI Taxonomy" id="224129"/>
    <lineage>
        <taxon>Eukaryota</taxon>
        <taxon>Metazoa</taxon>
        <taxon>Ecdysozoa</taxon>
        <taxon>Arthropoda</taxon>
        <taxon>Hexapoda</taxon>
        <taxon>Insecta</taxon>
        <taxon>Pterygota</taxon>
        <taxon>Neoptera</taxon>
        <taxon>Endopterygota</taxon>
        <taxon>Coleoptera</taxon>
        <taxon>Polyphaga</taxon>
        <taxon>Elateriformia</taxon>
        <taxon>Buprestoidea</taxon>
        <taxon>Buprestidae</taxon>
        <taxon>Agrilinae</taxon>
        <taxon>Agrilus</taxon>
    </lineage>
</organism>
<evidence type="ECO:0000256" key="5">
    <source>
        <dbReference type="ARBA" id="ARBA00023180"/>
    </source>
</evidence>
<evidence type="ECO:0000256" key="4">
    <source>
        <dbReference type="ARBA" id="ARBA00022801"/>
    </source>
</evidence>
<dbReference type="AlphaFoldDB" id="A0A1W4XSB7"/>
<keyword evidence="5" id="KW-0325">Glycoprotein</keyword>
<reference evidence="8" key="1">
    <citation type="submission" date="2025-08" db="UniProtKB">
        <authorList>
            <consortium name="RefSeq"/>
        </authorList>
    </citation>
    <scope>IDENTIFICATION</scope>
    <source>
        <tissue evidence="8">Entire body</tissue>
    </source>
</reference>
<feature type="chain" id="PRO_5010700742" evidence="6">
    <location>
        <begin position="18"/>
        <end position="534"/>
    </location>
</feature>
<protein>
    <submittedName>
        <fullName evidence="8">Serine protease K12H4.7</fullName>
    </submittedName>
</protein>
<evidence type="ECO:0000256" key="2">
    <source>
        <dbReference type="ARBA" id="ARBA00022670"/>
    </source>
</evidence>
<dbReference type="GeneID" id="108744430"/>
<dbReference type="Pfam" id="PF05577">
    <property type="entry name" value="Peptidase_S28"/>
    <property type="match status" value="1"/>
</dbReference>
<evidence type="ECO:0000256" key="1">
    <source>
        <dbReference type="ARBA" id="ARBA00011079"/>
    </source>
</evidence>
<evidence type="ECO:0000313" key="7">
    <source>
        <dbReference type="Proteomes" id="UP000192223"/>
    </source>
</evidence>
<dbReference type="PANTHER" id="PTHR11010:SF5">
    <property type="entry name" value="RE36938P-RELATED"/>
    <property type="match status" value="1"/>
</dbReference>
<keyword evidence="4" id="KW-0378">Hydrolase</keyword>
<dbReference type="KEGG" id="apln:108744430"/>
<dbReference type="Proteomes" id="UP000192223">
    <property type="component" value="Unplaced"/>
</dbReference>
<accession>A0A1W4XSB7</accession>
<feature type="signal peptide" evidence="6">
    <location>
        <begin position="1"/>
        <end position="17"/>
    </location>
</feature>
<dbReference type="InterPro" id="IPR029058">
    <property type="entry name" value="AB_hydrolase_fold"/>
</dbReference>
<name>A0A1W4XSB7_AGRPL</name>
<dbReference type="FunCoup" id="A0A1W4XSB7">
    <property type="interactions" value="1"/>
</dbReference>
<dbReference type="PANTHER" id="PTHR11010">
    <property type="entry name" value="PROTEASE S28 PRO-X CARBOXYPEPTIDASE-RELATED"/>
    <property type="match status" value="1"/>
</dbReference>
<dbReference type="Gene3D" id="1.20.120.980">
    <property type="entry name" value="Serine carboxypeptidase S28, SKS domain"/>
    <property type="match status" value="1"/>
</dbReference>
<evidence type="ECO:0000256" key="3">
    <source>
        <dbReference type="ARBA" id="ARBA00022729"/>
    </source>
</evidence>
<dbReference type="SUPFAM" id="SSF53474">
    <property type="entry name" value="alpha/beta-Hydrolases"/>
    <property type="match status" value="1"/>
</dbReference>
<dbReference type="GO" id="GO:0008239">
    <property type="term" value="F:dipeptidyl-peptidase activity"/>
    <property type="evidence" value="ECO:0007669"/>
    <property type="project" value="TreeGrafter"/>
</dbReference>
<dbReference type="InParanoid" id="A0A1W4XSB7"/>
<dbReference type="RefSeq" id="XP_018335687.1">
    <property type="nucleotide sequence ID" value="XM_018480185.1"/>
</dbReference>
<dbReference type="InterPro" id="IPR008758">
    <property type="entry name" value="Peptidase_S28"/>
</dbReference>
<keyword evidence="3 6" id="KW-0732">Signal</keyword>
<evidence type="ECO:0000313" key="8">
    <source>
        <dbReference type="RefSeq" id="XP_018335687.1"/>
    </source>
</evidence>
<dbReference type="GO" id="GO:0006508">
    <property type="term" value="P:proteolysis"/>
    <property type="evidence" value="ECO:0007669"/>
    <property type="project" value="UniProtKB-KW"/>
</dbReference>
<keyword evidence="7" id="KW-1185">Reference proteome</keyword>
<gene>
    <name evidence="8" type="primary">LOC108744430</name>
</gene>
<keyword evidence="2 8" id="KW-0645">Protease</keyword>
<comment type="similarity">
    <text evidence="1">Belongs to the peptidase S28 family.</text>
</comment>
<evidence type="ECO:0000256" key="6">
    <source>
        <dbReference type="SAM" id="SignalP"/>
    </source>
</evidence>
<dbReference type="OrthoDB" id="1735038at2759"/>
<dbReference type="InterPro" id="IPR042269">
    <property type="entry name" value="Ser_carbopepase_S28_SKS"/>
</dbReference>
<sequence>MWGFLCSLLVLATGTFSIENEILYIRHGIPPAREPEIRTSPQWFRLTQRVDHFNPADNRTWQMRYIQNNAFYEEGGPMFVFIGGEWTISTGWITSGLFFDIAQMHNATLFYTEHRFYGGSYPINNLETDSLKYLSADQALADLTYFIEYQKQNTPGLQNSTVVVAGSSYAGTLATWAKLKYPHIVDIAYCSSGPLHAKADFTEYFDVVEETLRLASPTCPEVIRRAMSEAMEMLETPEGSANFSRIFRSCNPVNGSVEPDRSYFLTSLSSPFANAVQTAQPGDLVSVCERLENHTGSDVEKLANYIVPQGSCIWTYDFFKDYYSGTQIIGTNRLRQWLYQTCTEYGWYQTQAFGNTFTIDLYYQICIDLFGEVFGSSTLYTGIERTNLFYGSIEPEVTRLITCHGTGDPWYKMGLLNDLNENAITILVNGTSHSADLYSIRDSDSDELKQAKIRIMNTISAWIYEIEGEGGSTATIPVTTTTINPGIITTNVPIPTSPPTVGNEDNDNNADNFAISNAPTMAIFLSVLLILLTC</sequence>
<proteinExistence type="inferred from homology"/>
<dbReference type="GO" id="GO:0070008">
    <property type="term" value="F:serine-type exopeptidase activity"/>
    <property type="evidence" value="ECO:0007669"/>
    <property type="project" value="InterPro"/>
</dbReference>